<sequence length="213" mass="23663">MLFAHQAQLFFQLLRDAGLSSGLFQSESRPQVFRMVLTDDTFCHFSIERIEDGLYLVSTSPAVRPARESQFVPTFEAALPLFGQWAQAIKQLGGPLFVPDVPLGGLREGLVPMPLDSAEPLSPDEVEGLDLVLSLALDLANDIEPDGGLRWLQGAGEDLRTQLHHYPRHHLIYMIVGFLRTHAAQVLHLHQSYEALAQIVVERILLPGSQPPE</sequence>
<evidence type="ECO:0000313" key="2">
    <source>
        <dbReference type="Proteomes" id="UP000831785"/>
    </source>
</evidence>
<accession>A0ABY4F7Z6</accession>
<dbReference type="Proteomes" id="UP000831785">
    <property type="component" value="Chromosome"/>
</dbReference>
<evidence type="ECO:0000313" key="1">
    <source>
        <dbReference type="EMBL" id="UOQ52227.1"/>
    </source>
</evidence>
<gene>
    <name evidence="1" type="ORF">MUN80_21000</name>
</gene>
<protein>
    <submittedName>
        <fullName evidence="1">Uncharacterized protein</fullName>
    </submittedName>
</protein>
<organism evidence="1 2">
    <name type="scientific">Hymenobacter cellulosivorans</name>
    <dbReference type="NCBI Taxonomy" id="2932249"/>
    <lineage>
        <taxon>Bacteria</taxon>
        <taxon>Pseudomonadati</taxon>
        <taxon>Bacteroidota</taxon>
        <taxon>Cytophagia</taxon>
        <taxon>Cytophagales</taxon>
        <taxon>Hymenobacteraceae</taxon>
        <taxon>Hymenobacter</taxon>
    </lineage>
</organism>
<name>A0ABY4F7Z6_9BACT</name>
<proteinExistence type="predicted"/>
<dbReference type="EMBL" id="CP095049">
    <property type="protein sequence ID" value="UOQ52227.1"/>
    <property type="molecule type" value="Genomic_DNA"/>
</dbReference>
<dbReference type="RefSeq" id="WP_244715994.1">
    <property type="nucleotide sequence ID" value="NZ_CP095049.1"/>
</dbReference>
<keyword evidence="2" id="KW-1185">Reference proteome</keyword>
<reference evidence="1 2" key="1">
    <citation type="submission" date="2022-04" db="EMBL/GenBank/DDBJ databases">
        <title>Hymenobacter sp. isolated from the air.</title>
        <authorList>
            <person name="Won M."/>
            <person name="Lee C.-M."/>
            <person name="Woen H.-Y."/>
            <person name="Kwon S.-W."/>
        </authorList>
    </citation>
    <scope>NUCLEOTIDE SEQUENCE [LARGE SCALE GENOMIC DNA]</scope>
    <source>
        <strain evidence="2">5116 S-27</strain>
    </source>
</reference>